<organism evidence="1 2">
    <name type="scientific">Lindgomyces ingoldianus</name>
    <dbReference type="NCBI Taxonomy" id="673940"/>
    <lineage>
        <taxon>Eukaryota</taxon>
        <taxon>Fungi</taxon>
        <taxon>Dikarya</taxon>
        <taxon>Ascomycota</taxon>
        <taxon>Pezizomycotina</taxon>
        <taxon>Dothideomycetes</taxon>
        <taxon>Pleosporomycetidae</taxon>
        <taxon>Pleosporales</taxon>
        <taxon>Lindgomycetaceae</taxon>
        <taxon>Lindgomyces</taxon>
    </lineage>
</organism>
<name>A0ACB6R0R9_9PLEO</name>
<evidence type="ECO:0000313" key="1">
    <source>
        <dbReference type="EMBL" id="KAF2472736.1"/>
    </source>
</evidence>
<gene>
    <name evidence="1" type="ORF">BDR25DRAFT_353061</name>
</gene>
<dbReference type="EMBL" id="MU003501">
    <property type="protein sequence ID" value="KAF2472736.1"/>
    <property type="molecule type" value="Genomic_DNA"/>
</dbReference>
<proteinExistence type="predicted"/>
<reference evidence="1" key="1">
    <citation type="journal article" date="2020" name="Stud. Mycol.">
        <title>101 Dothideomycetes genomes: a test case for predicting lifestyles and emergence of pathogens.</title>
        <authorList>
            <person name="Haridas S."/>
            <person name="Albert R."/>
            <person name="Binder M."/>
            <person name="Bloem J."/>
            <person name="Labutti K."/>
            <person name="Salamov A."/>
            <person name="Andreopoulos B."/>
            <person name="Baker S."/>
            <person name="Barry K."/>
            <person name="Bills G."/>
            <person name="Bluhm B."/>
            <person name="Cannon C."/>
            <person name="Castanera R."/>
            <person name="Culley D."/>
            <person name="Daum C."/>
            <person name="Ezra D."/>
            <person name="Gonzalez J."/>
            <person name="Henrissat B."/>
            <person name="Kuo A."/>
            <person name="Liang C."/>
            <person name="Lipzen A."/>
            <person name="Lutzoni F."/>
            <person name="Magnuson J."/>
            <person name="Mondo S."/>
            <person name="Nolan M."/>
            <person name="Ohm R."/>
            <person name="Pangilinan J."/>
            <person name="Park H.-J."/>
            <person name="Ramirez L."/>
            <person name="Alfaro M."/>
            <person name="Sun H."/>
            <person name="Tritt A."/>
            <person name="Yoshinaga Y."/>
            <person name="Zwiers L.-H."/>
            <person name="Turgeon B."/>
            <person name="Goodwin S."/>
            <person name="Spatafora J."/>
            <person name="Crous P."/>
            <person name="Grigoriev I."/>
        </authorList>
    </citation>
    <scope>NUCLEOTIDE SEQUENCE</scope>
    <source>
        <strain evidence="1">ATCC 200398</strain>
    </source>
</reference>
<keyword evidence="2" id="KW-1185">Reference proteome</keyword>
<sequence length="228" mass="25441">MSTELVTLQLYRECGSTILPASEGRDYESSLFDREVKIGDQFSDFKVVESDKESTIVHRASKELSLQVIARVITELGSLLRESDDSRVRHAYTRITSCFLLSANHITSNKDDRGSGNYHHGSNTMKPLLVTIDTCCLLSRLLASPLLFFLQKLHRMDTRMKLEASGFKMHDTTCPLSNPAYDSNSGIVTSQIGLPIPALGIPESRHFDEHFDYNIKGIFDLISAGIIA</sequence>
<protein>
    <submittedName>
        <fullName evidence="1">Uncharacterized protein</fullName>
    </submittedName>
</protein>
<accession>A0ACB6R0R9</accession>
<comment type="caution">
    <text evidence="1">The sequence shown here is derived from an EMBL/GenBank/DDBJ whole genome shotgun (WGS) entry which is preliminary data.</text>
</comment>
<evidence type="ECO:0000313" key="2">
    <source>
        <dbReference type="Proteomes" id="UP000799755"/>
    </source>
</evidence>
<dbReference type="Proteomes" id="UP000799755">
    <property type="component" value="Unassembled WGS sequence"/>
</dbReference>